<dbReference type="Pfam" id="PF03551">
    <property type="entry name" value="PadR"/>
    <property type="match status" value="1"/>
</dbReference>
<dbReference type="PANTHER" id="PTHR43252:SF7">
    <property type="entry name" value="TRANSCRIPTIONAL REGULATOR YQJI"/>
    <property type="match status" value="1"/>
</dbReference>
<evidence type="ECO:0000313" key="3">
    <source>
        <dbReference type="EMBL" id="XDS48252.1"/>
    </source>
</evidence>
<protein>
    <submittedName>
        <fullName evidence="3">Helix-turn-helix transcriptional regulator</fullName>
    </submittedName>
</protein>
<dbReference type="InterPro" id="IPR036390">
    <property type="entry name" value="WH_DNA-bd_sf"/>
</dbReference>
<evidence type="ECO:0000313" key="2">
    <source>
        <dbReference type="EMBL" id="XDS47042.1"/>
    </source>
</evidence>
<dbReference type="Gene3D" id="1.10.10.10">
    <property type="entry name" value="Winged helix-like DNA-binding domain superfamily/Winged helix DNA-binding domain"/>
    <property type="match status" value="1"/>
</dbReference>
<dbReference type="AlphaFoldDB" id="A0AB39UHI4"/>
<dbReference type="CDD" id="cd00090">
    <property type="entry name" value="HTH_ARSR"/>
    <property type="match status" value="1"/>
</dbReference>
<sequence>MNGPVFAHGQMRLYLLTLLDESPKHGYELIQAIEQRFAGAYVPSTGTVYPRLAKLTEEGLIARTEEGRKTVYSITDAGRAELARRKDDTAELECDIESSVRRLADELRSDMRRSMSSLRDDLDAAMNSTTNPRADGTSTGPFASRAGFARARESSKFMHATSDERIRKAEELLQSFRQDIRSDLRTADANGALTEHTLDMLAEQLRQVRERIDDSIKSQNRRRR</sequence>
<reference evidence="3" key="1">
    <citation type="submission" date="2023-07" db="EMBL/GenBank/DDBJ databases">
        <title>Bifidobacterium aquikefiriaerophilum sp. nov. and Bifidobacterium eccum sp. nov., isolated from water kefir.</title>
        <authorList>
            <person name="Breselge S."/>
            <person name="Bellassi P."/>
            <person name="Barcenilla C."/>
            <person name="Alvarez-Ordonez A."/>
            <person name="Morelli L."/>
            <person name="Cotter P.D."/>
        </authorList>
    </citation>
    <scope>NUCLEOTIDE SEQUENCE</scope>
    <source>
        <strain evidence="3">WK013_4_14</strain>
        <strain evidence="2">WK048_4_13</strain>
    </source>
</reference>
<feature type="domain" description="Transcription regulator PadR N-terminal" evidence="1">
    <location>
        <begin position="15"/>
        <end position="83"/>
    </location>
</feature>
<evidence type="ECO:0000259" key="1">
    <source>
        <dbReference type="Pfam" id="PF03551"/>
    </source>
</evidence>
<dbReference type="InterPro" id="IPR005149">
    <property type="entry name" value="Tscrpt_reg_PadR_N"/>
</dbReference>
<dbReference type="EMBL" id="CP129682">
    <property type="protein sequence ID" value="XDS48252.1"/>
    <property type="molecule type" value="Genomic_DNA"/>
</dbReference>
<gene>
    <name evidence="3" type="ORF">QN216_07915</name>
    <name evidence="2" type="ORF">QN217_02545</name>
</gene>
<dbReference type="PANTHER" id="PTHR43252">
    <property type="entry name" value="TRANSCRIPTIONAL REGULATOR YQJI"/>
    <property type="match status" value="1"/>
</dbReference>
<dbReference type="InterPro" id="IPR011991">
    <property type="entry name" value="ArsR-like_HTH"/>
</dbReference>
<name>A0AB39UHI4_9BIFI</name>
<organism evidence="3">
    <name type="scientific">Bifidobacterium fermentum</name>
    <dbReference type="NCBI Taxonomy" id="3059035"/>
    <lineage>
        <taxon>Bacteria</taxon>
        <taxon>Bacillati</taxon>
        <taxon>Actinomycetota</taxon>
        <taxon>Actinomycetes</taxon>
        <taxon>Bifidobacteriales</taxon>
        <taxon>Bifidobacteriaceae</taxon>
        <taxon>Bifidobacterium</taxon>
    </lineage>
</organism>
<dbReference type="InterPro" id="IPR036388">
    <property type="entry name" value="WH-like_DNA-bd_sf"/>
</dbReference>
<accession>A0AB39UHI4</accession>
<dbReference type="EMBL" id="CP129675">
    <property type="protein sequence ID" value="XDS47042.1"/>
    <property type="molecule type" value="Genomic_DNA"/>
</dbReference>
<dbReference type="RefSeq" id="WP_369342692.1">
    <property type="nucleotide sequence ID" value="NZ_CP129675.1"/>
</dbReference>
<proteinExistence type="predicted"/>
<dbReference type="SUPFAM" id="SSF46785">
    <property type="entry name" value="Winged helix' DNA-binding domain"/>
    <property type="match status" value="1"/>
</dbReference>